<dbReference type="NCBIfam" id="TIGR01093">
    <property type="entry name" value="aroD"/>
    <property type="match status" value="1"/>
</dbReference>
<keyword evidence="2 4" id="KW-0456">Lyase</keyword>
<dbReference type="EC" id="4.2.1.10" evidence="4"/>
<comment type="function">
    <text evidence="4">Involved in the third step of the chorismate pathway, which leads to the biosynthesis of aromatic amino acids. Catalyzes the cis-dehydration of 3-dehydroquinate (DHQ) and introduces the first double bond of the aromatic ring to yield 3-dehydroshikimate.</text>
</comment>
<evidence type="ECO:0000313" key="7">
    <source>
        <dbReference type="Proteomes" id="UP001595937"/>
    </source>
</evidence>
<accession>A0ABW0FEY2</accession>
<feature type="active site" description="Proton donor/acceptor" evidence="4">
    <location>
        <position position="177"/>
    </location>
</feature>
<reference evidence="7" key="1">
    <citation type="journal article" date="2019" name="Int. J. Syst. Evol. Microbiol.">
        <title>The Global Catalogue of Microorganisms (GCM) 10K type strain sequencing project: providing services to taxonomists for standard genome sequencing and annotation.</title>
        <authorList>
            <consortium name="The Broad Institute Genomics Platform"/>
            <consortium name="The Broad Institute Genome Sequencing Center for Infectious Disease"/>
            <person name="Wu L."/>
            <person name="Ma J."/>
        </authorList>
    </citation>
    <scope>NUCLEOTIDE SEQUENCE [LARGE SCALE GENOMIC DNA]</scope>
    <source>
        <strain evidence="7">CGMCC 1.16455</strain>
    </source>
</reference>
<evidence type="ECO:0000256" key="3">
    <source>
        <dbReference type="ARBA" id="ARBA00023270"/>
    </source>
</evidence>
<dbReference type="RefSeq" id="WP_343923286.1">
    <property type="nucleotide sequence ID" value="NZ_BAAAIR010000032.1"/>
</dbReference>
<gene>
    <name evidence="4 6" type="primary">aroD</name>
    <name evidence="6" type="ORF">ACFPK8_02615</name>
</gene>
<dbReference type="GeneID" id="303296812"/>
<organism evidence="6 7">
    <name type="scientific">Brachybacterium tyrofermentans</name>
    <dbReference type="NCBI Taxonomy" id="47848"/>
    <lineage>
        <taxon>Bacteria</taxon>
        <taxon>Bacillati</taxon>
        <taxon>Actinomycetota</taxon>
        <taxon>Actinomycetes</taxon>
        <taxon>Micrococcales</taxon>
        <taxon>Dermabacteraceae</taxon>
        <taxon>Brachybacterium</taxon>
    </lineage>
</organism>
<comment type="subunit">
    <text evidence="4">Homodimer.</text>
</comment>
<evidence type="ECO:0000256" key="2">
    <source>
        <dbReference type="ARBA" id="ARBA00023239"/>
    </source>
</evidence>
<dbReference type="InterPro" id="IPR001381">
    <property type="entry name" value="DHquinase_I"/>
</dbReference>
<dbReference type="GO" id="GO:0003855">
    <property type="term" value="F:3-dehydroquinate dehydratase activity"/>
    <property type="evidence" value="ECO:0007669"/>
    <property type="project" value="UniProtKB-EC"/>
</dbReference>
<dbReference type="EMBL" id="JBHSLN010000011">
    <property type="protein sequence ID" value="MFC5296390.1"/>
    <property type="molecule type" value="Genomic_DNA"/>
</dbReference>
<dbReference type="Proteomes" id="UP001595937">
    <property type="component" value="Unassembled WGS sequence"/>
</dbReference>
<name>A0ABW0FEY2_9MICO</name>
<protein>
    <recommendedName>
        <fullName evidence="4">3-dehydroquinate dehydratase</fullName>
        <shortName evidence="4">3-dehydroquinase</shortName>
        <ecNumber evidence="4">4.2.1.10</ecNumber>
    </recommendedName>
    <alternativeName>
        <fullName evidence="4">Type I DHQase</fullName>
    </alternativeName>
    <alternativeName>
        <fullName evidence="4">Type I dehydroquinase</fullName>
        <shortName evidence="4">DHQ1</shortName>
    </alternativeName>
</protein>
<feature type="active site" description="Schiff-base intermediate with substrate" evidence="4">
    <location>
        <position position="204"/>
    </location>
</feature>
<comment type="catalytic activity">
    <reaction evidence="1 4">
        <text>3-dehydroquinate = 3-dehydroshikimate + H2O</text>
        <dbReference type="Rhea" id="RHEA:21096"/>
        <dbReference type="ChEBI" id="CHEBI:15377"/>
        <dbReference type="ChEBI" id="CHEBI:16630"/>
        <dbReference type="ChEBI" id="CHEBI:32364"/>
        <dbReference type="EC" id="4.2.1.10"/>
    </reaction>
</comment>
<dbReference type="HAMAP" id="MF_00214">
    <property type="entry name" value="AroD"/>
    <property type="match status" value="1"/>
</dbReference>
<keyword evidence="4" id="KW-0028">Amino-acid biosynthesis</keyword>
<evidence type="ECO:0000256" key="1">
    <source>
        <dbReference type="ARBA" id="ARBA00001864"/>
    </source>
</evidence>
<proteinExistence type="inferred from homology"/>
<dbReference type="Gene3D" id="3.20.20.70">
    <property type="entry name" value="Aldolase class I"/>
    <property type="match status" value="1"/>
</dbReference>
<comment type="caution">
    <text evidence="6">The sequence shown here is derived from an EMBL/GenBank/DDBJ whole genome shotgun (WGS) entry which is preliminary data.</text>
</comment>
<dbReference type="InterPro" id="IPR050146">
    <property type="entry name" value="Type-I_3-dehydroquinase"/>
</dbReference>
<comment type="caution">
    <text evidence="4">Lacks conserved residue(s) required for the propagation of feature annotation.</text>
</comment>
<feature type="binding site" evidence="4">
    <location>
        <position position="246"/>
    </location>
    <ligand>
        <name>3-dehydroquinate</name>
        <dbReference type="ChEBI" id="CHEBI:32364"/>
    </ligand>
</feature>
<feature type="region of interest" description="Disordered" evidence="5">
    <location>
        <begin position="1"/>
        <end position="22"/>
    </location>
</feature>
<feature type="binding site" evidence="4">
    <location>
        <position position="265"/>
    </location>
    <ligand>
        <name>3-dehydroquinate</name>
        <dbReference type="ChEBI" id="CHEBI:32364"/>
    </ligand>
</feature>
<feature type="binding site" evidence="4">
    <location>
        <begin position="68"/>
        <end position="70"/>
    </location>
    <ligand>
        <name>3-dehydroquinate</name>
        <dbReference type="ChEBI" id="CHEBI:32364"/>
    </ligand>
</feature>
<dbReference type="PANTHER" id="PTHR43699">
    <property type="entry name" value="3-DEHYDROQUINATE DEHYDRATASE"/>
    <property type="match status" value="1"/>
</dbReference>
<comment type="similarity">
    <text evidence="4">Belongs to the type-I 3-dehydroquinase family.</text>
</comment>
<dbReference type="SUPFAM" id="SSF51569">
    <property type="entry name" value="Aldolase"/>
    <property type="match status" value="1"/>
</dbReference>
<dbReference type="CDD" id="cd00502">
    <property type="entry name" value="DHQase_I"/>
    <property type="match status" value="1"/>
</dbReference>
<feature type="binding site" evidence="4">
    <location>
        <position position="269"/>
    </location>
    <ligand>
        <name>3-dehydroquinate</name>
        <dbReference type="ChEBI" id="CHEBI:32364"/>
    </ligand>
</feature>
<keyword evidence="4" id="KW-0057">Aromatic amino acid biosynthesis</keyword>
<evidence type="ECO:0000256" key="4">
    <source>
        <dbReference type="HAMAP-Rule" id="MF_00214"/>
    </source>
</evidence>
<dbReference type="PANTHER" id="PTHR43699:SF1">
    <property type="entry name" value="3-DEHYDROQUINATE DEHYDRATASE"/>
    <property type="match status" value="1"/>
</dbReference>
<dbReference type="Pfam" id="PF01487">
    <property type="entry name" value="DHquinase_I"/>
    <property type="match status" value="1"/>
</dbReference>
<dbReference type="InterPro" id="IPR013785">
    <property type="entry name" value="Aldolase_TIM"/>
</dbReference>
<comment type="pathway">
    <text evidence="4">Metabolic intermediate biosynthesis; chorismate biosynthesis; chorismate from D-erythrose 4-phosphate and phosphoenolpyruvate: step 3/7.</text>
</comment>
<keyword evidence="7" id="KW-1185">Reference proteome</keyword>
<evidence type="ECO:0000256" key="5">
    <source>
        <dbReference type="SAM" id="MobiDB-lite"/>
    </source>
</evidence>
<keyword evidence="3 4" id="KW-0704">Schiff base</keyword>
<feature type="binding site" evidence="4">
    <location>
        <position position="110"/>
    </location>
    <ligand>
        <name>3-dehydroquinate</name>
        <dbReference type="ChEBI" id="CHEBI:32364"/>
    </ligand>
</feature>
<evidence type="ECO:0000313" key="6">
    <source>
        <dbReference type="EMBL" id="MFC5296390.1"/>
    </source>
</evidence>
<sequence length="284" mass="29932">MTDSTPTSSTPTDPTATESAGTTVTATVRGIELGRARPEIIVPLVGDDHDAVLAQADAALKTPARIIEWRIDRFRPDLEDSEDHRDVVLATLPALRAKLGPDKALLATVRTDAEGGSRRIRDLDLAVLLEALMGSRRAGTQSQVDMIDIETSRSPEIVARVITTAHRNGVVVIGSFHDLEGTPDEAEIAELLRSQRRLGADVPKIAVTPRTARDVLTLLSASLTVASERTGPHIAISMGTLGVASRVSAESFGSAATFATAGAASAPGQLGADDVARMLELLRP</sequence>
<feature type="compositionally biased region" description="Low complexity" evidence="5">
    <location>
        <begin position="1"/>
        <end position="15"/>
    </location>
</feature>